<dbReference type="InterPro" id="IPR052161">
    <property type="entry name" value="Mycobact_Acyl-CoA_DH"/>
</dbReference>
<dbReference type="SUPFAM" id="SSF47203">
    <property type="entry name" value="Acyl-CoA dehydrogenase C-terminal domain-like"/>
    <property type="match status" value="1"/>
</dbReference>
<comment type="similarity">
    <text evidence="1">Belongs to the acyl-CoA dehydrogenase family.</text>
</comment>
<dbReference type="PANTHER" id="PTHR43292:SF3">
    <property type="entry name" value="ACYL-COA DEHYDROGENASE FADE29"/>
    <property type="match status" value="1"/>
</dbReference>
<reference evidence="6" key="1">
    <citation type="submission" date="2020-05" db="EMBL/GenBank/DDBJ databases">
        <title>Sulfur intermediates as new biogeochemical hubs in an aquatic model microbial ecosystem.</title>
        <authorList>
            <person name="Vigneron A."/>
        </authorList>
    </citation>
    <scope>NUCLEOTIDE SEQUENCE</scope>
    <source>
        <strain evidence="6">Bin.250</strain>
    </source>
</reference>
<dbReference type="InterPro" id="IPR046373">
    <property type="entry name" value="Acyl-CoA_Oxase/DH_mid-dom_sf"/>
</dbReference>
<dbReference type="InterPro" id="IPR036250">
    <property type="entry name" value="AcylCo_DH-like_C"/>
</dbReference>
<protein>
    <recommendedName>
        <fullName evidence="5">Acyl-CoA dehydrogenase/oxidase C-terminal domain-containing protein</fullName>
    </recommendedName>
</protein>
<keyword evidence="2" id="KW-0285">Flavoprotein</keyword>
<evidence type="ECO:0000313" key="7">
    <source>
        <dbReference type="Proteomes" id="UP000754644"/>
    </source>
</evidence>
<keyword evidence="3" id="KW-0274">FAD</keyword>
<proteinExistence type="inferred from homology"/>
<dbReference type="AlphaFoldDB" id="A0A973A9V7"/>
<feature type="non-terminal residue" evidence="6">
    <location>
        <position position="1"/>
    </location>
</feature>
<evidence type="ECO:0000256" key="4">
    <source>
        <dbReference type="ARBA" id="ARBA00023002"/>
    </source>
</evidence>
<dbReference type="Gene3D" id="1.20.140.10">
    <property type="entry name" value="Butyryl-CoA Dehydrogenase, subunit A, domain 3"/>
    <property type="match status" value="1"/>
</dbReference>
<dbReference type="Proteomes" id="UP000754644">
    <property type="component" value="Unassembled WGS sequence"/>
</dbReference>
<keyword evidence="4" id="KW-0560">Oxidoreductase</keyword>
<dbReference type="InterPro" id="IPR009100">
    <property type="entry name" value="AcylCoA_DH/oxidase_NM_dom_sf"/>
</dbReference>
<comment type="caution">
    <text evidence="6">The sequence shown here is derived from an EMBL/GenBank/DDBJ whole genome shotgun (WGS) entry which is preliminary data.</text>
</comment>
<dbReference type="GO" id="GO:0005886">
    <property type="term" value="C:plasma membrane"/>
    <property type="evidence" value="ECO:0007669"/>
    <property type="project" value="TreeGrafter"/>
</dbReference>
<accession>A0A973A9V7</accession>
<dbReference type="Gene3D" id="2.40.110.10">
    <property type="entry name" value="Butyryl-CoA Dehydrogenase, subunit A, domain 2"/>
    <property type="match status" value="1"/>
</dbReference>
<dbReference type="Pfam" id="PF00441">
    <property type="entry name" value="Acyl-CoA_dh_1"/>
    <property type="match status" value="1"/>
</dbReference>
<evidence type="ECO:0000256" key="1">
    <source>
        <dbReference type="ARBA" id="ARBA00009347"/>
    </source>
</evidence>
<evidence type="ECO:0000259" key="5">
    <source>
        <dbReference type="Pfam" id="PF00441"/>
    </source>
</evidence>
<gene>
    <name evidence="6" type="ORF">HQ497_12520</name>
</gene>
<organism evidence="6 7">
    <name type="scientific">SAR86 cluster bacterium</name>
    <dbReference type="NCBI Taxonomy" id="2030880"/>
    <lineage>
        <taxon>Bacteria</taxon>
        <taxon>Pseudomonadati</taxon>
        <taxon>Pseudomonadota</taxon>
        <taxon>Gammaproteobacteria</taxon>
        <taxon>SAR86 cluster</taxon>
    </lineage>
</organism>
<dbReference type="PANTHER" id="PTHR43292">
    <property type="entry name" value="ACYL-COA DEHYDROGENASE"/>
    <property type="match status" value="1"/>
</dbReference>
<evidence type="ECO:0000256" key="3">
    <source>
        <dbReference type="ARBA" id="ARBA00022827"/>
    </source>
</evidence>
<dbReference type="EMBL" id="JABMOJ010000472">
    <property type="protein sequence ID" value="NQV66178.1"/>
    <property type="molecule type" value="Genomic_DNA"/>
</dbReference>
<sequence>IFVLVRTDPTAKPQLGISFLLIDMKTPGITVEALMAFNGKRLWNQVFFENVRVPKGNRLGEEHQGWSVAKNLLGNERMHVSRVAENRRILGCIMRVAEAEQARNVDLGPEYTAQLASLAIRLEALDTTAQRLLSTFDQGGTVGGEPSMLKLKGSELVQAMDRLLLDAIGYYGLPLDSTLRGEDAEPMGPDYTDMVASGLFHHRGYTIAGGSSEVQHNIIAQAVLRL</sequence>
<dbReference type="GO" id="GO:0016627">
    <property type="term" value="F:oxidoreductase activity, acting on the CH-CH group of donors"/>
    <property type="evidence" value="ECO:0007669"/>
    <property type="project" value="InterPro"/>
</dbReference>
<evidence type="ECO:0000313" key="6">
    <source>
        <dbReference type="EMBL" id="NQV66178.1"/>
    </source>
</evidence>
<name>A0A973A9V7_9GAMM</name>
<evidence type="ECO:0000256" key="2">
    <source>
        <dbReference type="ARBA" id="ARBA00022630"/>
    </source>
</evidence>
<feature type="domain" description="Acyl-CoA dehydrogenase/oxidase C-terminal" evidence="5">
    <location>
        <begin position="64"/>
        <end position="224"/>
    </location>
</feature>
<dbReference type="SUPFAM" id="SSF56645">
    <property type="entry name" value="Acyl-CoA dehydrogenase NM domain-like"/>
    <property type="match status" value="1"/>
</dbReference>
<dbReference type="InterPro" id="IPR009075">
    <property type="entry name" value="AcylCo_DH/oxidase_C"/>
</dbReference>